<feature type="domain" description="Thil AANH" evidence="3">
    <location>
        <begin position="2"/>
        <end position="138"/>
    </location>
</feature>
<dbReference type="SUPFAM" id="SSF52402">
    <property type="entry name" value="Adenine nucleotide alpha hydrolases-like"/>
    <property type="match status" value="1"/>
</dbReference>
<dbReference type="Gene3D" id="3.40.50.620">
    <property type="entry name" value="HUPs"/>
    <property type="match status" value="1"/>
</dbReference>
<dbReference type="GO" id="GO:0004810">
    <property type="term" value="F:CCA tRNA nucleotidyltransferase activity"/>
    <property type="evidence" value="ECO:0007669"/>
    <property type="project" value="InterPro"/>
</dbReference>
<evidence type="ECO:0000313" key="5">
    <source>
        <dbReference type="EMBL" id="VBB42592.1"/>
    </source>
</evidence>
<dbReference type="InterPro" id="IPR020536">
    <property type="entry name" value="ThiI_AANH"/>
</dbReference>
<reference evidence="5" key="1">
    <citation type="submission" date="2018-07" db="EMBL/GenBank/DDBJ databases">
        <authorList>
            <consortium name="Genoscope - CEA"/>
            <person name="William W."/>
        </authorList>
    </citation>
    <scope>NUCLEOTIDE SEQUENCE</scope>
    <source>
        <strain evidence="5">IK1</strain>
    </source>
</reference>
<accession>A0A653A4K7</accession>
<dbReference type="PANTHER" id="PTHR11933">
    <property type="entry name" value="TRNA 5-METHYLAMINOMETHYL-2-THIOURIDYLATE -METHYLTRANSFERASE"/>
    <property type="match status" value="1"/>
</dbReference>
<keyword evidence="1" id="KW-0547">Nucleotide-binding</keyword>
<proteinExistence type="predicted"/>
<dbReference type="PANTHER" id="PTHR11933:SF6">
    <property type="entry name" value="THIL AANH DOMAIN-CONTAINING PROTEIN"/>
    <property type="match status" value="1"/>
</dbReference>
<dbReference type="GO" id="GO:0005524">
    <property type="term" value="F:ATP binding"/>
    <property type="evidence" value="ECO:0007669"/>
    <property type="project" value="UniProtKB-KW"/>
</dbReference>
<sequence>MKALCVFSGGLDSMLAAALIRDQDIDILALFFETPFFGPAKAIESARSMGLPYKVVDIAERHFEVVKHPRHGYGGNMNPCIDCHALMFRIAGEMLPLEEASFVISGEVLGQRPMSQNRQAMRVVEAESGLDGLLLRPLSAKLLPVSIPEAKGWVDRDRLEGFQGRSRKPQMALARRFHITRYPAPGGGCLLTEPVFSKRLRDLLAHTPEPEFHQIELLKLGRHFRLGPAAKIAVGRNKSDNEAIEALQRPGDLLLTAATVPGPSVLLSGKPSEEDCRTAAVITLAYSDTNGMTACPVNVKGAFETVMEDVPVHPKDIYRHMMI</sequence>
<dbReference type="InterPro" id="IPR059101">
    <property type="entry name" value="NFACT-R_2"/>
</dbReference>
<organism evidence="5">
    <name type="scientific">Uncultured Desulfatiglans sp</name>
    <dbReference type="NCBI Taxonomy" id="1748965"/>
    <lineage>
        <taxon>Bacteria</taxon>
        <taxon>Pseudomonadati</taxon>
        <taxon>Thermodesulfobacteriota</taxon>
        <taxon>Desulfobacteria</taxon>
        <taxon>Desulfatiglandales</taxon>
        <taxon>Desulfatiglandaceae</taxon>
        <taxon>Desulfatiglans</taxon>
        <taxon>environmental samples</taxon>
    </lineage>
</organism>
<evidence type="ECO:0000259" key="4">
    <source>
        <dbReference type="Pfam" id="PF18297"/>
    </source>
</evidence>
<evidence type="ECO:0000259" key="3">
    <source>
        <dbReference type="Pfam" id="PF02568"/>
    </source>
</evidence>
<gene>
    <name evidence="5" type="primary">thiI</name>
    <name evidence="5" type="ORF">TRIP_B200732</name>
</gene>
<keyword evidence="2" id="KW-0067">ATP-binding</keyword>
<dbReference type="EMBL" id="UPXX01000013">
    <property type="protein sequence ID" value="VBB42592.1"/>
    <property type="molecule type" value="Genomic_DNA"/>
</dbReference>
<dbReference type="InterPro" id="IPR014729">
    <property type="entry name" value="Rossmann-like_a/b/a_fold"/>
</dbReference>
<evidence type="ECO:0000256" key="2">
    <source>
        <dbReference type="ARBA" id="ARBA00022840"/>
    </source>
</evidence>
<evidence type="ECO:0000256" key="1">
    <source>
        <dbReference type="ARBA" id="ARBA00022741"/>
    </source>
</evidence>
<name>A0A653A4K7_UNCDX</name>
<dbReference type="Pfam" id="PF18297">
    <property type="entry name" value="NFACT-R_2"/>
    <property type="match status" value="1"/>
</dbReference>
<protein>
    <submittedName>
        <fullName evidence="5">Thiamine biosynthesis protein</fullName>
    </submittedName>
</protein>
<dbReference type="AlphaFoldDB" id="A0A653A4K7"/>
<feature type="domain" description="NFACT protein RNA binding" evidence="4">
    <location>
        <begin position="221"/>
        <end position="313"/>
    </location>
</feature>
<dbReference type="Pfam" id="PF02568">
    <property type="entry name" value="ThiI"/>
    <property type="match status" value="1"/>
</dbReference>